<sequence>MPEIQSYTMNFGPQHPAAHGVLRLILEMEGEVIRRVDPHIGLLHRATEKLAENKPYNHSIGYMDRLDYVSMMCNEHAYVMAIEKLMGIEPPIRAQYIRTLYDELTRIANHLLWIGAHGLDIGAMTVFLYAFREREDIMDMYEAVSGARMHATYYRPGGVYRDLPDSMPRYDYSKWRSKKEVNRLNEAREGSLLDFIEDFVDRFPGCVDQYETLLTDNRIWKQRTVGIAEVSPERALQLGFSGPMLRGSGIEWDLRRKQPYEVYDRLDFDIPVGTNGDCYDRYLVRIEEMRQSARIAKQCIKWLRENPGPVMVDDAKVAPPKRADMKDSMEALIHHFKLFTEGYVLPEGEAYAAIEQPKGEFGIYLISDGANKPYRVKIRASGFAHLAAMDEMCRGHMLADLVAVIGTQDIVFGEIDR</sequence>
<dbReference type="NCBIfam" id="TIGR01962">
    <property type="entry name" value="NuoD"/>
    <property type="match status" value="1"/>
</dbReference>
<keyword evidence="3 7" id="KW-0813">Transport</keyword>
<gene>
    <name evidence="7" type="primary">nuoD</name>
    <name evidence="10" type="ORF">RBH19_04530</name>
</gene>
<organism evidence="10 11">
    <name type="scientific">Natronospira bacteriovora</name>
    <dbReference type="NCBI Taxonomy" id="3069753"/>
    <lineage>
        <taxon>Bacteria</taxon>
        <taxon>Pseudomonadati</taxon>
        <taxon>Pseudomonadota</taxon>
        <taxon>Gammaproteobacteria</taxon>
        <taxon>Natronospirales</taxon>
        <taxon>Natronospiraceae</taxon>
        <taxon>Natronospira</taxon>
    </lineage>
</organism>
<dbReference type="NCBIfam" id="NF004739">
    <property type="entry name" value="PRK06075.1"/>
    <property type="match status" value="1"/>
</dbReference>
<keyword evidence="6 7" id="KW-0520">NAD</keyword>
<evidence type="ECO:0000256" key="6">
    <source>
        <dbReference type="ARBA" id="ARBA00023027"/>
    </source>
</evidence>
<dbReference type="InterPro" id="IPR029014">
    <property type="entry name" value="NiFe-Hase_large"/>
</dbReference>
<dbReference type="RefSeq" id="WP_306727626.1">
    <property type="nucleotide sequence ID" value="NZ_JAVDDT010000002.1"/>
</dbReference>
<evidence type="ECO:0000259" key="9">
    <source>
        <dbReference type="Pfam" id="PF00346"/>
    </source>
</evidence>
<comment type="catalytic activity">
    <reaction evidence="7">
        <text>a quinone + NADH + 5 H(+)(in) = a quinol + NAD(+) + 4 H(+)(out)</text>
        <dbReference type="Rhea" id="RHEA:57888"/>
        <dbReference type="ChEBI" id="CHEBI:15378"/>
        <dbReference type="ChEBI" id="CHEBI:24646"/>
        <dbReference type="ChEBI" id="CHEBI:57540"/>
        <dbReference type="ChEBI" id="CHEBI:57945"/>
        <dbReference type="ChEBI" id="CHEBI:132124"/>
    </reaction>
</comment>
<name>A0ABU0W532_9GAMM</name>
<dbReference type="SUPFAM" id="SSF56762">
    <property type="entry name" value="HydB/Nqo4-like"/>
    <property type="match status" value="1"/>
</dbReference>
<evidence type="ECO:0000256" key="7">
    <source>
        <dbReference type="HAMAP-Rule" id="MF_01358"/>
    </source>
</evidence>
<comment type="similarity">
    <text evidence="2 7 8">Belongs to the complex I 49 kDa subunit family.</text>
</comment>
<comment type="subcellular location">
    <subcellularLocation>
        <location evidence="7">Cell membrane</location>
        <topology evidence="7">Peripheral membrane protein</topology>
        <orientation evidence="7">Cytoplasmic side</orientation>
    </subcellularLocation>
</comment>
<dbReference type="EC" id="7.1.1.-" evidence="7"/>
<evidence type="ECO:0000256" key="3">
    <source>
        <dbReference type="ARBA" id="ARBA00022448"/>
    </source>
</evidence>
<evidence type="ECO:0000256" key="5">
    <source>
        <dbReference type="ARBA" id="ARBA00022967"/>
    </source>
</evidence>
<dbReference type="InterPro" id="IPR014029">
    <property type="entry name" value="NADH_UbQ_OxRdtase_49kDa_CS"/>
</dbReference>
<dbReference type="InterPro" id="IPR001135">
    <property type="entry name" value="NADH_Q_OxRdtase_suD"/>
</dbReference>
<evidence type="ECO:0000256" key="1">
    <source>
        <dbReference type="ARBA" id="ARBA00002378"/>
    </source>
</evidence>
<accession>A0ABU0W532</accession>
<dbReference type="Gene3D" id="1.10.645.10">
    <property type="entry name" value="Cytochrome-c3 Hydrogenase, chain B"/>
    <property type="match status" value="1"/>
</dbReference>
<dbReference type="Pfam" id="PF00346">
    <property type="entry name" value="Complex1_49kDa"/>
    <property type="match status" value="1"/>
</dbReference>
<keyword evidence="4 7" id="KW-0874">Quinone</keyword>
<evidence type="ECO:0000256" key="8">
    <source>
        <dbReference type="RuleBase" id="RU003685"/>
    </source>
</evidence>
<keyword evidence="7" id="KW-0830">Ubiquinone</keyword>
<reference evidence="10 11" key="1">
    <citation type="submission" date="2023-08" db="EMBL/GenBank/DDBJ databases">
        <title>Whole-genome sequencing of halo(alkali)philic microorganisms from hypersaline lakes.</title>
        <authorList>
            <person name="Sorokin D.Y."/>
            <person name="Abbas B."/>
            <person name="Merkel A.Y."/>
        </authorList>
    </citation>
    <scope>NUCLEOTIDE SEQUENCE [LARGE SCALE GENOMIC DNA]</scope>
    <source>
        <strain evidence="10 11">AB-CW4</strain>
    </source>
</reference>
<keyword evidence="7" id="KW-0472">Membrane</keyword>
<feature type="domain" description="NADH-quinone oxidoreductase subunit D" evidence="9">
    <location>
        <begin position="120"/>
        <end position="417"/>
    </location>
</feature>
<comment type="caution">
    <text evidence="10">The sequence shown here is derived from an EMBL/GenBank/DDBJ whole genome shotgun (WGS) entry which is preliminary data.</text>
</comment>
<dbReference type="Proteomes" id="UP001239019">
    <property type="component" value="Unassembled WGS sequence"/>
</dbReference>
<keyword evidence="11" id="KW-1185">Reference proteome</keyword>
<evidence type="ECO:0000256" key="4">
    <source>
        <dbReference type="ARBA" id="ARBA00022719"/>
    </source>
</evidence>
<dbReference type="HAMAP" id="MF_01358">
    <property type="entry name" value="NDH1_NuoD"/>
    <property type="match status" value="1"/>
</dbReference>
<evidence type="ECO:0000313" key="10">
    <source>
        <dbReference type="EMBL" id="MDQ2069132.1"/>
    </source>
</evidence>
<keyword evidence="7" id="KW-1003">Cell membrane</keyword>
<evidence type="ECO:0000256" key="2">
    <source>
        <dbReference type="ARBA" id="ARBA00005769"/>
    </source>
</evidence>
<dbReference type="EMBL" id="JAVDDT010000002">
    <property type="protein sequence ID" value="MDQ2069132.1"/>
    <property type="molecule type" value="Genomic_DNA"/>
</dbReference>
<dbReference type="PROSITE" id="PS00535">
    <property type="entry name" value="COMPLEX1_49K"/>
    <property type="match status" value="1"/>
</dbReference>
<comment type="function">
    <text evidence="1 7">NDH-1 shuttles electrons from NADH, via FMN and iron-sulfur (Fe-S) centers, to quinones in the respiratory chain. The immediate electron acceptor for the enzyme in this species is believed to be ubiquinone. Couples the redox reaction to proton translocation (for every two electrons transferred, four hydrogen ions are translocated across the cytoplasmic membrane), and thus conserves the redox energy in a proton gradient.</text>
</comment>
<dbReference type="PANTHER" id="PTHR11993:SF10">
    <property type="entry name" value="NADH DEHYDROGENASE [UBIQUINONE] IRON-SULFUR PROTEIN 2, MITOCHONDRIAL"/>
    <property type="match status" value="1"/>
</dbReference>
<keyword evidence="5 7" id="KW-1278">Translocase</keyword>
<dbReference type="InterPro" id="IPR022885">
    <property type="entry name" value="NDH1_su_D/H"/>
</dbReference>
<proteinExistence type="inferred from homology"/>
<dbReference type="PANTHER" id="PTHR11993">
    <property type="entry name" value="NADH-UBIQUINONE OXIDOREDUCTASE 49 KDA SUBUNIT"/>
    <property type="match status" value="1"/>
</dbReference>
<protein>
    <recommendedName>
        <fullName evidence="7">NADH-quinone oxidoreductase subunit D</fullName>
        <ecNumber evidence="7">7.1.1.-</ecNumber>
    </recommendedName>
    <alternativeName>
        <fullName evidence="7">NADH dehydrogenase I subunit D</fullName>
    </alternativeName>
    <alternativeName>
        <fullName evidence="7">NDH-1 subunit D</fullName>
    </alternativeName>
</protein>
<comment type="subunit">
    <text evidence="7">NDH-1 is composed of 14 different subunits. Subunits NuoB, C, D, E, F, and G constitute the peripheral sector of the complex.</text>
</comment>
<evidence type="ECO:0000313" key="11">
    <source>
        <dbReference type="Proteomes" id="UP001239019"/>
    </source>
</evidence>